<dbReference type="SUPFAM" id="SSF57440">
    <property type="entry name" value="Kringle-like"/>
    <property type="match status" value="2"/>
</dbReference>
<keyword evidence="5 6" id="KW-1015">Disulfide bond</keyword>
<dbReference type="AlphaFoldDB" id="A0A3B3VGI6"/>
<proteinExistence type="inferred from homology"/>
<dbReference type="GeneTree" id="ENSGT01000000214845"/>
<feature type="disulfide bond" evidence="6">
    <location>
        <begin position="77"/>
        <end position="103"/>
    </location>
</feature>
<dbReference type="GO" id="GO:0009986">
    <property type="term" value="C:cell surface"/>
    <property type="evidence" value="ECO:0007669"/>
    <property type="project" value="TreeGrafter"/>
</dbReference>
<dbReference type="FunFam" id="2.10.10.10:FF:000001">
    <property type="entry name" value="Fibronectin 1a isoform 1"/>
    <property type="match status" value="2"/>
</dbReference>
<dbReference type="InterPro" id="IPR013806">
    <property type="entry name" value="Kringle-like"/>
</dbReference>
<evidence type="ECO:0000259" key="8">
    <source>
        <dbReference type="PROSITE" id="PS51092"/>
    </source>
</evidence>
<evidence type="ECO:0000256" key="5">
    <source>
        <dbReference type="ARBA" id="ARBA00023157"/>
    </source>
</evidence>
<evidence type="ECO:0000256" key="1">
    <source>
        <dbReference type="ARBA" id="ARBA00004613"/>
    </source>
</evidence>
<reference evidence="9" key="2">
    <citation type="submission" date="2025-09" db="UniProtKB">
        <authorList>
            <consortium name="Ensembl"/>
        </authorList>
    </citation>
    <scope>IDENTIFICATION</scope>
</reference>
<keyword evidence="4" id="KW-0677">Repeat</keyword>
<dbReference type="GO" id="GO:0008201">
    <property type="term" value="F:heparin binding"/>
    <property type="evidence" value="ECO:0007669"/>
    <property type="project" value="TreeGrafter"/>
</dbReference>
<dbReference type="InterPro" id="IPR000562">
    <property type="entry name" value="FN_type2_dom"/>
</dbReference>
<name>A0A3B3VGI6_9TELE</name>
<keyword evidence="10" id="KW-1185">Reference proteome</keyword>
<feature type="signal peptide" evidence="7">
    <location>
        <begin position="1"/>
        <end position="20"/>
    </location>
</feature>
<comment type="subcellular location">
    <subcellularLocation>
        <location evidence="1">Secreted</location>
    </subcellularLocation>
</comment>
<keyword evidence="3" id="KW-0964">Secreted</keyword>
<evidence type="ECO:0000256" key="4">
    <source>
        <dbReference type="ARBA" id="ARBA00022737"/>
    </source>
</evidence>
<dbReference type="InterPro" id="IPR036943">
    <property type="entry name" value="FN_type2_sf"/>
</dbReference>
<evidence type="ECO:0000256" key="3">
    <source>
        <dbReference type="ARBA" id="ARBA00022525"/>
    </source>
</evidence>
<feature type="disulfide bond" evidence="6">
    <location>
        <begin position="28"/>
        <end position="54"/>
    </location>
</feature>
<dbReference type="PROSITE" id="PS51092">
    <property type="entry name" value="FN2_2"/>
    <property type="match status" value="2"/>
</dbReference>
<feature type="domain" description="Fibronectin type-II" evidence="8">
    <location>
        <begin position="23"/>
        <end position="71"/>
    </location>
</feature>
<dbReference type="PANTHER" id="PTHR22918:SF1">
    <property type="entry name" value="FIBRONECTIN TYPE-II DOMAIN-CONTAINING PROTEIN"/>
    <property type="match status" value="1"/>
</dbReference>
<dbReference type="GO" id="GO:0005576">
    <property type="term" value="C:extracellular region"/>
    <property type="evidence" value="ECO:0007669"/>
    <property type="project" value="UniProtKB-SubCell"/>
</dbReference>
<feature type="disulfide bond" evidence="6">
    <location>
        <begin position="91"/>
        <end position="118"/>
    </location>
</feature>
<dbReference type="Pfam" id="PF00040">
    <property type="entry name" value="fn2"/>
    <property type="match status" value="2"/>
</dbReference>
<dbReference type="SMART" id="SM00059">
    <property type="entry name" value="FN2"/>
    <property type="match status" value="2"/>
</dbReference>
<evidence type="ECO:0000256" key="2">
    <source>
        <dbReference type="ARBA" id="ARBA00010011"/>
    </source>
</evidence>
<reference evidence="9" key="1">
    <citation type="submission" date="2025-08" db="UniProtKB">
        <authorList>
            <consortium name="Ensembl"/>
        </authorList>
    </citation>
    <scope>IDENTIFICATION</scope>
</reference>
<feature type="disulfide bond" evidence="6">
    <location>
        <begin position="42"/>
        <end position="69"/>
    </location>
</feature>
<feature type="chain" id="PRO_5017372454" description="Fibronectin type-II domain-containing protein" evidence="7">
    <location>
        <begin position="21"/>
        <end position="157"/>
    </location>
</feature>
<organism evidence="9 10">
    <name type="scientific">Poecilia latipinna</name>
    <name type="common">sailfin molly</name>
    <dbReference type="NCBI Taxonomy" id="48699"/>
    <lineage>
        <taxon>Eukaryota</taxon>
        <taxon>Metazoa</taxon>
        <taxon>Chordata</taxon>
        <taxon>Craniata</taxon>
        <taxon>Vertebrata</taxon>
        <taxon>Euteleostomi</taxon>
        <taxon>Actinopterygii</taxon>
        <taxon>Neopterygii</taxon>
        <taxon>Teleostei</taxon>
        <taxon>Neoteleostei</taxon>
        <taxon>Acanthomorphata</taxon>
        <taxon>Ovalentaria</taxon>
        <taxon>Atherinomorphae</taxon>
        <taxon>Cyprinodontiformes</taxon>
        <taxon>Poeciliidae</taxon>
        <taxon>Poeciliinae</taxon>
        <taxon>Poecilia</taxon>
    </lineage>
</organism>
<dbReference type="Gene3D" id="2.10.10.10">
    <property type="entry name" value="Fibronectin, type II, collagen-binding"/>
    <property type="match status" value="2"/>
</dbReference>
<dbReference type="Ensembl" id="ENSPLAT00000004263.1">
    <property type="protein sequence ID" value="ENSPLAP00000024087.1"/>
    <property type="gene ID" value="ENSPLAG00000010017.1"/>
</dbReference>
<dbReference type="PROSITE" id="PS00023">
    <property type="entry name" value="FN2_1"/>
    <property type="match status" value="1"/>
</dbReference>
<dbReference type="InterPro" id="IPR051666">
    <property type="entry name" value="SP_Capacitation_Regulator"/>
</dbReference>
<dbReference type="STRING" id="48699.ENSPLAP00000024087"/>
<dbReference type="PRINTS" id="PR00013">
    <property type="entry name" value="FNTYPEII"/>
</dbReference>
<accession>A0A3B3VGI6</accession>
<evidence type="ECO:0000256" key="6">
    <source>
        <dbReference type="PROSITE-ProRule" id="PRU00479"/>
    </source>
</evidence>
<evidence type="ECO:0000256" key="7">
    <source>
        <dbReference type="SAM" id="SignalP"/>
    </source>
</evidence>
<sequence>MLLCLTTVILSVCPDTAVIGGTSEGDACHFPFVFQGREYHSCTSEGRTDGKLWCATTDSYDRDQKFGFCPNRDGDPCHFPFVFQSLAYNQCTTDGRTDFKLWCATTDNYDRDKKSGLCPDLGEQHECKNFCIPQLHENQTVSPICFEFLFLDIKLMC</sequence>
<feature type="domain" description="Fibronectin type-II" evidence="8">
    <location>
        <begin position="72"/>
        <end position="120"/>
    </location>
</feature>
<comment type="similarity">
    <text evidence="2">Belongs to the seminal plasma protein family.</text>
</comment>
<keyword evidence="7" id="KW-0732">Signal</keyword>
<dbReference type="CDD" id="cd00062">
    <property type="entry name" value="FN2"/>
    <property type="match status" value="2"/>
</dbReference>
<protein>
    <recommendedName>
        <fullName evidence="8">Fibronectin type-II domain-containing protein</fullName>
    </recommendedName>
</protein>
<dbReference type="Proteomes" id="UP000261500">
    <property type="component" value="Unplaced"/>
</dbReference>
<dbReference type="PANTHER" id="PTHR22918">
    <property type="entry name" value="SEMINAL PLASMA PROTEIN"/>
    <property type="match status" value="1"/>
</dbReference>
<evidence type="ECO:0000313" key="10">
    <source>
        <dbReference type="Proteomes" id="UP000261500"/>
    </source>
</evidence>
<evidence type="ECO:0000313" key="9">
    <source>
        <dbReference type="Ensembl" id="ENSPLAP00000024087.1"/>
    </source>
</evidence>